<protein>
    <recommendedName>
        <fullName evidence="4">DUF3618 domain-containing protein</fullName>
    </recommendedName>
</protein>
<gene>
    <name evidence="2" type="ORF">H9652_05845</name>
</gene>
<evidence type="ECO:0000313" key="2">
    <source>
        <dbReference type="EMBL" id="MBD7949925.1"/>
    </source>
</evidence>
<reference evidence="2 3" key="1">
    <citation type="submission" date="2020-08" db="EMBL/GenBank/DDBJ databases">
        <title>A Genomic Blueprint of the Chicken Gut Microbiome.</title>
        <authorList>
            <person name="Gilroy R."/>
            <person name="Ravi A."/>
            <person name="Getino M."/>
            <person name="Pursley I."/>
            <person name="Horton D.L."/>
            <person name="Alikhan N.-F."/>
            <person name="Baker D."/>
            <person name="Gharbi K."/>
            <person name="Hall N."/>
            <person name="Watson M."/>
            <person name="Adriaenssens E.M."/>
            <person name="Foster-Nyarko E."/>
            <person name="Jarju S."/>
            <person name="Secka A."/>
            <person name="Antonio M."/>
            <person name="Oren A."/>
            <person name="Chaudhuri R."/>
            <person name="La Ragione R.M."/>
            <person name="Hildebrand F."/>
            <person name="Pallen M.J."/>
        </authorList>
    </citation>
    <scope>NUCLEOTIDE SEQUENCE [LARGE SCALE GENOMIC DNA]</scope>
    <source>
        <strain evidence="2 3">Sa4CUA1</strain>
    </source>
</reference>
<organism evidence="2 3">
    <name type="scientific">Oerskovia rustica</name>
    <dbReference type="NCBI Taxonomy" id="2762237"/>
    <lineage>
        <taxon>Bacteria</taxon>
        <taxon>Bacillati</taxon>
        <taxon>Actinomycetota</taxon>
        <taxon>Actinomycetes</taxon>
        <taxon>Micrococcales</taxon>
        <taxon>Cellulomonadaceae</taxon>
        <taxon>Oerskovia</taxon>
    </lineage>
</organism>
<proteinExistence type="predicted"/>
<dbReference type="RefSeq" id="WP_191795415.1">
    <property type="nucleotide sequence ID" value="NZ_JACSQQ010000007.1"/>
</dbReference>
<comment type="caution">
    <text evidence="2">The sequence shown here is derived from an EMBL/GenBank/DDBJ whole genome shotgun (WGS) entry which is preliminary data.</text>
</comment>
<keyword evidence="1" id="KW-0812">Transmembrane</keyword>
<sequence length="104" mass="10590">MNAPEHRSADSAPVTLARLEGKIDAALAAQTARLEEHARRLDATDRITAAHSVSIGDLERNAAAGTRAGTSGWTVASVVVSSIVGLGSLLAVLVTLVRALPGAP</sequence>
<evidence type="ECO:0008006" key="4">
    <source>
        <dbReference type="Google" id="ProtNLM"/>
    </source>
</evidence>
<keyword evidence="3" id="KW-1185">Reference proteome</keyword>
<name>A0ABR8RQ68_9CELL</name>
<evidence type="ECO:0000313" key="3">
    <source>
        <dbReference type="Proteomes" id="UP000641803"/>
    </source>
</evidence>
<keyword evidence="1" id="KW-0472">Membrane</keyword>
<evidence type="ECO:0000256" key="1">
    <source>
        <dbReference type="SAM" id="Phobius"/>
    </source>
</evidence>
<accession>A0ABR8RQ68</accession>
<dbReference type="EMBL" id="JACSQQ010000007">
    <property type="protein sequence ID" value="MBD7949925.1"/>
    <property type="molecule type" value="Genomic_DNA"/>
</dbReference>
<feature type="transmembrane region" description="Helical" evidence="1">
    <location>
        <begin position="75"/>
        <end position="97"/>
    </location>
</feature>
<dbReference type="Proteomes" id="UP000641803">
    <property type="component" value="Unassembled WGS sequence"/>
</dbReference>
<keyword evidence="1" id="KW-1133">Transmembrane helix</keyword>